<feature type="chain" id="PRO_5043874292" description="Tetratricopeptide repeat protein" evidence="1">
    <location>
        <begin position="19"/>
        <end position="762"/>
    </location>
</feature>
<gene>
    <name evidence="2" type="ORF">FUAX_04780</name>
</gene>
<name>A0AAU9C7I0_9BACT</name>
<dbReference type="Proteomes" id="UP001348817">
    <property type="component" value="Chromosome"/>
</dbReference>
<evidence type="ECO:0000313" key="2">
    <source>
        <dbReference type="EMBL" id="BDD08046.1"/>
    </source>
</evidence>
<accession>A0AAU9C7I0</accession>
<dbReference type="KEGG" id="fax:FUAX_04780"/>
<reference evidence="2 3" key="1">
    <citation type="submission" date="2021-12" db="EMBL/GenBank/DDBJ databases">
        <title>Genome sequencing of bacteria with rrn-lacking chromosome and rrn-plasmid.</title>
        <authorList>
            <person name="Anda M."/>
            <person name="Iwasaki W."/>
        </authorList>
    </citation>
    <scope>NUCLEOTIDE SEQUENCE [LARGE SCALE GENOMIC DNA]</scope>
    <source>
        <strain evidence="2 3">DSM 100852</strain>
    </source>
</reference>
<evidence type="ECO:0000256" key="1">
    <source>
        <dbReference type="SAM" id="SignalP"/>
    </source>
</evidence>
<evidence type="ECO:0008006" key="4">
    <source>
        <dbReference type="Google" id="ProtNLM"/>
    </source>
</evidence>
<feature type="signal peptide" evidence="1">
    <location>
        <begin position="1"/>
        <end position="18"/>
    </location>
</feature>
<evidence type="ECO:0000313" key="3">
    <source>
        <dbReference type="Proteomes" id="UP001348817"/>
    </source>
</evidence>
<dbReference type="EMBL" id="AP025314">
    <property type="protein sequence ID" value="BDD08046.1"/>
    <property type="molecule type" value="Genomic_DNA"/>
</dbReference>
<sequence length="762" mass="88495">MRYTLCILLLLASLTAKPCGWSGPYGPSFYNLFRQTNIAPQEFWPFLREDATTFYYPENFDNDQHPVGNLKLWAKTLSWPLSEVEKVMYASDSGYDRYWEAHNRPIDVRARVYMSFARKCADVFSYRGLDSWDYDEIAKKQSPDYEALLTEANRLMAGEADPILKRRYAYQIVRIFHYAKRYEEAVAFYENKVKPMGLRYEIDYYTLDQVAGCRFSLKEYERAAYDFLRVFGASQDRKKSAYMSYRFCGYKSGTGKSLLKSHSDSLAYLTLLGVQHHVKQTSALEQLAKLAPTSPNTELLFARELFDLEDSTWPKYLGFSDAEGRSLPNLGQSGKEWAKNLEEIAVGIMENPKTKQRKDYWRLASSYLAFLRGDLALAQKRLPLKGEYAEQAKLLAKVYEVTSWKAVGPEQEARLAELLTGELQNFKDWQLLFNDFVANKYYTQGDWAKAFLMHNAVGNLRGLNAMELVDKLIVFAKKENKNAFEKYLANRCLDKDSGEKDLLAELQYAKARCYMKASQPQKALEMFRLSGITGASVGPRLFSNNTKECFDCDEDFVMEDLVYKASPFAFLKENMYLPDVAESLLKLDSLTRNEQKWKRKLAHYLLGNYYFNISNTGYYRGTLNDSGNCCHYTFVPGKHGEETAMEILNAGKSFSMDGIDWNTQYYYDFQKEARKQYRKTIELSTDKELNARCLYMIAKCELNDYYNNVFDRYSFYRGTVNEESLPYKTAFKELKSNYADTEFYKKILDECSFFDKYVNSPI</sequence>
<dbReference type="AlphaFoldDB" id="A0AAU9C7I0"/>
<dbReference type="RefSeq" id="WP_338393333.1">
    <property type="nucleotide sequence ID" value="NZ_AP025314.1"/>
</dbReference>
<protein>
    <recommendedName>
        <fullName evidence="4">Tetratricopeptide repeat protein</fullName>
    </recommendedName>
</protein>
<keyword evidence="3" id="KW-1185">Reference proteome</keyword>
<organism evidence="2 3">
    <name type="scientific">Fulvitalea axinellae</name>
    <dbReference type="NCBI Taxonomy" id="1182444"/>
    <lineage>
        <taxon>Bacteria</taxon>
        <taxon>Pseudomonadati</taxon>
        <taxon>Bacteroidota</taxon>
        <taxon>Cytophagia</taxon>
        <taxon>Cytophagales</taxon>
        <taxon>Persicobacteraceae</taxon>
        <taxon>Fulvitalea</taxon>
    </lineage>
</organism>
<proteinExistence type="predicted"/>
<keyword evidence="1" id="KW-0732">Signal</keyword>